<dbReference type="Pfam" id="PF06750">
    <property type="entry name" value="A24_N_bact"/>
    <property type="match status" value="1"/>
</dbReference>
<evidence type="ECO:0000256" key="4">
    <source>
        <dbReference type="ARBA" id="ARBA00022519"/>
    </source>
</evidence>
<feature type="transmembrane region" description="Helical" evidence="10">
    <location>
        <begin position="190"/>
        <end position="219"/>
    </location>
</feature>
<keyword evidence="9" id="KW-0489">Methyltransferase</keyword>
<keyword evidence="14" id="KW-1185">Reference proteome</keyword>
<dbReference type="GO" id="GO:0016787">
    <property type="term" value="F:hydrolase activity"/>
    <property type="evidence" value="ECO:0007669"/>
    <property type="project" value="UniProtKB-KW"/>
</dbReference>
<reference evidence="13 14" key="1">
    <citation type="submission" date="2024-01" db="EMBL/GenBank/DDBJ databases">
        <title>Hyphobacterium bacterium isolated from marine sediment.</title>
        <authorList>
            <person name="Zhao S."/>
        </authorList>
    </citation>
    <scope>NUCLEOTIDE SEQUENCE [LARGE SCALE GENOMIC DNA]</scope>
    <source>
        <strain evidence="14">HN65</strain>
    </source>
</reference>
<comment type="similarity">
    <text evidence="2 8">Belongs to the peptidase A24 family.</text>
</comment>
<feature type="domain" description="Prepilin peptidase A24 N-terminal" evidence="12">
    <location>
        <begin position="14"/>
        <end position="94"/>
    </location>
</feature>
<name>A0ABU7LNS0_9PROT</name>
<organism evidence="13 14">
    <name type="scientific">Hyphobacterium lacteum</name>
    <dbReference type="NCBI Taxonomy" id="3116575"/>
    <lineage>
        <taxon>Bacteria</taxon>
        <taxon>Pseudomonadati</taxon>
        <taxon>Pseudomonadota</taxon>
        <taxon>Alphaproteobacteria</taxon>
        <taxon>Maricaulales</taxon>
        <taxon>Maricaulaceae</taxon>
        <taxon>Hyphobacterium</taxon>
    </lineage>
</organism>
<feature type="transmembrane region" description="Helical" evidence="10">
    <location>
        <begin position="73"/>
        <end position="93"/>
    </location>
</feature>
<dbReference type="Pfam" id="PF01478">
    <property type="entry name" value="Peptidase_A24"/>
    <property type="match status" value="1"/>
</dbReference>
<evidence type="ECO:0000256" key="10">
    <source>
        <dbReference type="SAM" id="Phobius"/>
    </source>
</evidence>
<dbReference type="Gene3D" id="1.20.120.1220">
    <property type="match status" value="1"/>
</dbReference>
<comment type="catalytic activity">
    <reaction evidence="9">
        <text>Typically cleaves a -Gly-|-Phe- bond to release an N-terminal, basic peptide of 5-8 residues from type IV prepilin, and then N-methylates the new N-terminal amino group, the methyl donor being S-adenosyl-L-methionine.</text>
        <dbReference type="EC" id="3.4.23.43"/>
    </reaction>
</comment>
<evidence type="ECO:0000256" key="7">
    <source>
        <dbReference type="ARBA" id="ARBA00023136"/>
    </source>
</evidence>
<evidence type="ECO:0000259" key="12">
    <source>
        <dbReference type="Pfam" id="PF06750"/>
    </source>
</evidence>
<evidence type="ECO:0000313" key="14">
    <source>
        <dbReference type="Proteomes" id="UP001354971"/>
    </source>
</evidence>
<proteinExistence type="inferred from homology"/>
<feature type="transmembrane region" description="Helical" evidence="10">
    <location>
        <begin position="231"/>
        <end position="249"/>
    </location>
</feature>
<keyword evidence="9" id="KW-0808">Transferase</keyword>
<keyword evidence="9" id="KW-0645">Protease</keyword>
<dbReference type="PANTHER" id="PTHR30487">
    <property type="entry name" value="TYPE 4 PREPILIN-LIKE PROTEINS LEADER PEPTIDE-PROCESSING ENZYME"/>
    <property type="match status" value="1"/>
</dbReference>
<evidence type="ECO:0000256" key="5">
    <source>
        <dbReference type="ARBA" id="ARBA00022692"/>
    </source>
</evidence>
<keyword evidence="3" id="KW-1003">Cell membrane</keyword>
<evidence type="ECO:0000256" key="9">
    <source>
        <dbReference type="RuleBase" id="RU003794"/>
    </source>
</evidence>
<sequence length="254" mass="26531">MIGPFLDVFLIAAGPFIGSFITASSRAWPDWRQIALGRSACSECGHRLRPWELIPVVSFFLQKGKCRKCGAPIWPLHPVGEIVALIIPLIAVLAFDGGWTLAASLFGWVLLFGALVDLRTFLLPDVVTLGLVPPGLALAFLSGGPGGFLEHLLAALLGFATLAGIAWLYRRLRGREGLGMGDAKLLAAGGAWAGPFALAWSVAIGAGVTLFIVSIAQLLGSKTEAETPVPLGPGLAAGCYLAYCLPSLVQTTAG</sequence>
<feature type="transmembrane region" description="Helical" evidence="10">
    <location>
        <begin position="148"/>
        <end position="169"/>
    </location>
</feature>
<dbReference type="EC" id="2.1.1.-" evidence="9"/>
<evidence type="ECO:0000256" key="3">
    <source>
        <dbReference type="ARBA" id="ARBA00022475"/>
    </source>
</evidence>
<feature type="transmembrane region" description="Helical" evidence="10">
    <location>
        <begin position="123"/>
        <end position="142"/>
    </location>
</feature>
<dbReference type="EMBL" id="JAZDRP010000002">
    <property type="protein sequence ID" value="MEE2525557.1"/>
    <property type="molecule type" value="Genomic_DNA"/>
</dbReference>
<evidence type="ECO:0000256" key="2">
    <source>
        <dbReference type="ARBA" id="ARBA00005801"/>
    </source>
</evidence>
<dbReference type="InterPro" id="IPR010627">
    <property type="entry name" value="Prepilin_pept_A24_N"/>
</dbReference>
<dbReference type="InterPro" id="IPR014032">
    <property type="entry name" value="Peptidase_A24A_bac"/>
</dbReference>
<keyword evidence="5 9" id="KW-0812">Transmembrane</keyword>
<feature type="transmembrane region" description="Helical" evidence="10">
    <location>
        <begin position="99"/>
        <end position="116"/>
    </location>
</feature>
<evidence type="ECO:0000256" key="1">
    <source>
        <dbReference type="ARBA" id="ARBA00004429"/>
    </source>
</evidence>
<dbReference type="InterPro" id="IPR050882">
    <property type="entry name" value="Prepilin_peptidase/N-MTase"/>
</dbReference>
<dbReference type="EC" id="3.4.23.43" evidence="9"/>
<dbReference type="Proteomes" id="UP001354971">
    <property type="component" value="Unassembled WGS sequence"/>
</dbReference>
<keyword evidence="9 13" id="KW-0378">Hydrolase</keyword>
<feature type="domain" description="Prepilin type IV endopeptidase peptidase" evidence="11">
    <location>
        <begin position="105"/>
        <end position="207"/>
    </location>
</feature>
<comment type="subcellular location">
    <subcellularLocation>
        <location evidence="1">Cell inner membrane</location>
        <topology evidence="1">Multi-pass membrane protein</topology>
    </subcellularLocation>
    <subcellularLocation>
        <location evidence="9">Cell membrane</location>
        <topology evidence="9">Multi-pass membrane protein</topology>
    </subcellularLocation>
</comment>
<keyword evidence="4" id="KW-0997">Cell inner membrane</keyword>
<dbReference type="PRINTS" id="PR00864">
    <property type="entry name" value="PREPILNPTASE"/>
</dbReference>
<dbReference type="InterPro" id="IPR000045">
    <property type="entry name" value="Prepilin_IV_endopep_pep"/>
</dbReference>
<protein>
    <recommendedName>
        <fullName evidence="9">Prepilin leader peptidase/N-methyltransferase</fullName>
        <ecNumber evidence="9">2.1.1.-</ecNumber>
        <ecNumber evidence="9">3.4.23.43</ecNumber>
    </recommendedName>
</protein>
<evidence type="ECO:0000256" key="6">
    <source>
        <dbReference type="ARBA" id="ARBA00022989"/>
    </source>
</evidence>
<dbReference type="PANTHER" id="PTHR30487:SF0">
    <property type="entry name" value="PREPILIN LEADER PEPTIDASE_N-METHYLTRANSFERASE-RELATED"/>
    <property type="match status" value="1"/>
</dbReference>
<gene>
    <name evidence="13" type="ORF">V0U79_04205</name>
</gene>
<comment type="function">
    <text evidence="9">Plays an essential role in type IV pili and type II pseudopili formation by proteolytically removing the leader sequence from substrate proteins and subsequently monomethylating the alpha-amino group of the newly exposed N-terminal phenylalanine.</text>
</comment>
<evidence type="ECO:0000259" key="11">
    <source>
        <dbReference type="Pfam" id="PF01478"/>
    </source>
</evidence>
<feature type="transmembrane region" description="Helical" evidence="10">
    <location>
        <begin position="6"/>
        <end position="28"/>
    </location>
</feature>
<keyword evidence="9" id="KW-0511">Multifunctional enzyme</keyword>
<accession>A0ABU7LNS0</accession>
<comment type="caution">
    <text evidence="13">The sequence shown here is derived from an EMBL/GenBank/DDBJ whole genome shotgun (WGS) entry which is preliminary data.</text>
</comment>
<dbReference type="RefSeq" id="WP_330198219.1">
    <property type="nucleotide sequence ID" value="NZ_JAZDRP010000002.1"/>
</dbReference>
<keyword evidence="7 10" id="KW-0472">Membrane</keyword>
<evidence type="ECO:0000256" key="8">
    <source>
        <dbReference type="RuleBase" id="RU003793"/>
    </source>
</evidence>
<evidence type="ECO:0000313" key="13">
    <source>
        <dbReference type="EMBL" id="MEE2525557.1"/>
    </source>
</evidence>
<keyword evidence="6 10" id="KW-1133">Transmembrane helix</keyword>